<reference evidence="10 11" key="1">
    <citation type="submission" date="2022-11" db="EMBL/GenBank/DDBJ databases">
        <title>Haliovirga abyssi gen. nov., sp. nov., a mesophilic fermentative bacterium isolated from the Iheya North hydrothermal field and the proposal of Haliovirgaceae fam. nov.</title>
        <authorList>
            <person name="Miyazaki U."/>
            <person name="Tame A."/>
            <person name="Miyazaki J."/>
            <person name="Takai K."/>
            <person name="Sawayama S."/>
            <person name="Kitajima M."/>
            <person name="Okamoto A."/>
            <person name="Nakagawa S."/>
        </authorList>
    </citation>
    <scope>NUCLEOTIDE SEQUENCE [LARGE SCALE GENOMIC DNA]</scope>
    <source>
        <strain evidence="10 11">IC12</strain>
    </source>
</reference>
<dbReference type="KEGG" id="haby:HLVA_06820"/>
<evidence type="ECO:0000259" key="9">
    <source>
        <dbReference type="PROSITE" id="PS51123"/>
    </source>
</evidence>
<protein>
    <submittedName>
        <fullName evidence="10">Chemotaxis protein MotB</fullName>
    </submittedName>
</protein>
<comment type="subcellular location">
    <subcellularLocation>
        <location evidence="1">Cell membrane</location>
        <topology evidence="1">Single-pass membrane protein</topology>
    </subcellularLocation>
</comment>
<proteinExistence type="inferred from homology"/>
<evidence type="ECO:0000256" key="4">
    <source>
        <dbReference type="ARBA" id="ARBA00022692"/>
    </source>
</evidence>
<organism evidence="10 11">
    <name type="scientific">Haliovirga abyssi</name>
    <dbReference type="NCBI Taxonomy" id="2996794"/>
    <lineage>
        <taxon>Bacteria</taxon>
        <taxon>Fusobacteriati</taxon>
        <taxon>Fusobacteriota</taxon>
        <taxon>Fusobacteriia</taxon>
        <taxon>Fusobacteriales</taxon>
        <taxon>Haliovirgaceae</taxon>
        <taxon>Haliovirga</taxon>
    </lineage>
</organism>
<dbReference type="GO" id="GO:0005886">
    <property type="term" value="C:plasma membrane"/>
    <property type="evidence" value="ECO:0007669"/>
    <property type="project" value="UniProtKB-SubCell"/>
</dbReference>
<evidence type="ECO:0000313" key="11">
    <source>
        <dbReference type="Proteomes" id="UP001321582"/>
    </source>
</evidence>
<keyword evidence="5 8" id="KW-1133">Transmembrane helix</keyword>
<dbReference type="RefSeq" id="WP_307905049.1">
    <property type="nucleotide sequence ID" value="NZ_AP027059.1"/>
</dbReference>
<dbReference type="InterPro" id="IPR025713">
    <property type="entry name" value="MotB-like_N_dom"/>
</dbReference>
<dbReference type="Proteomes" id="UP001321582">
    <property type="component" value="Chromosome"/>
</dbReference>
<keyword evidence="11" id="KW-1185">Reference proteome</keyword>
<dbReference type="Pfam" id="PF13677">
    <property type="entry name" value="MotB_plug"/>
    <property type="match status" value="1"/>
</dbReference>
<dbReference type="Pfam" id="PF00691">
    <property type="entry name" value="OmpA"/>
    <property type="match status" value="1"/>
</dbReference>
<sequence length="261" mass="29315">MGEKKCPECKEGAPEYMNTYGDMMTLLMCFFVLLFAFSSLDSQKFQTMMKAFQGALGVMKGGKTVSPEKLITDSRIQNKGTEMKFAKMAKELQKELQDRLNEENKKTGKNKKLKDIADIKLTERGLKISFGDRALFDIGKAKLKKESKVMLDKIAGYIGRLENNIVVEGHTDNVPIHNNEFPSNWELSTTRATNVLRNLLKKSPSLKGRISASGYGDTRPIATNDTVSGRKKNRRVDIIILKSKDEIVSEELLKRSLQGGK</sequence>
<comment type="similarity">
    <text evidence="2">Belongs to the MotB family.</text>
</comment>
<dbReference type="PROSITE" id="PS51123">
    <property type="entry name" value="OMPA_2"/>
    <property type="match status" value="1"/>
</dbReference>
<keyword evidence="3" id="KW-1003">Cell membrane</keyword>
<dbReference type="InterPro" id="IPR036737">
    <property type="entry name" value="OmpA-like_sf"/>
</dbReference>
<dbReference type="AlphaFoldDB" id="A0AAU9DNZ9"/>
<name>A0AAU9DNZ9_9FUSO</name>
<evidence type="ECO:0000256" key="8">
    <source>
        <dbReference type="SAM" id="Phobius"/>
    </source>
</evidence>
<dbReference type="InterPro" id="IPR050330">
    <property type="entry name" value="Bact_OuterMem_StrucFunc"/>
</dbReference>
<evidence type="ECO:0000256" key="2">
    <source>
        <dbReference type="ARBA" id="ARBA00008914"/>
    </source>
</evidence>
<evidence type="ECO:0000256" key="6">
    <source>
        <dbReference type="ARBA" id="ARBA00023136"/>
    </source>
</evidence>
<evidence type="ECO:0000313" key="10">
    <source>
        <dbReference type="EMBL" id="BDU50113.1"/>
    </source>
</evidence>
<feature type="domain" description="OmpA-like" evidence="9">
    <location>
        <begin position="123"/>
        <end position="244"/>
    </location>
</feature>
<gene>
    <name evidence="10" type="primary">motB</name>
    <name evidence="10" type="ORF">HLVA_06820</name>
</gene>
<evidence type="ECO:0000256" key="1">
    <source>
        <dbReference type="ARBA" id="ARBA00004162"/>
    </source>
</evidence>
<dbReference type="PANTHER" id="PTHR30329">
    <property type="entry name" value="STATOR ELEMENT OF FLAGELLAR MOTOR COMPLEX"/>
    <property type="match status" value="1"/>
</dbReference>
<dbReference type="CDD" id="cd07185">
    <property type="entry name" value="OmpA_C-like"/>
    <property type="match status" value="1"/>
</dbReference>
<evidence type="ECO:0000256" key="5">
    <source>
        <dbReference type="ARBA" id="ARBA00022989"/>
    </source>
</evidence>
<keyword evidence="4 8" id="KW-0812">Transmembrane</keyword>
<dbReference type="SUPFAM" id="SSF103088">
    <property type="entry name" value="OmpA-like"/>
    <property type="match status" value="1"/>
</dbReference>
<feature type="transmembrane region" description="Helical" evidence="8">
    <location>
        <begin position="23"/>
        <end position="40"/>
    </location>
</feature>
<dbReference type="InterPro" id="IPR006665">
    <property type="entry name" value="OmpA-like"/>
</dbReference>
<evidence type="ECO:0000256" key="7">
    <source>
        <dbReference type="PROSITE-ProRule" id="PRU00473"/>
    </source>
</evidence>
<keyword evidence="6 7" id="KW-0472">Membrane</keyword>
<dbReference type="Gene3D" id="3.30.1330.60">
    <property type="entry name" value="OmpA-like domain"/>
    <property type="match status" value="1"/>
</dbReference>
<dbReference type="PANTHER" id="PTHR30329:SF21">
    <property type="entry name" value="LIPOPROTEIN YIAD-RELATED"/>
    <property type="match status" value="1"/>
</dbReference>
<dbReference type="EMBL" id="AP027059">
    <property type="protein sequence ID" value="BDU50113.1"/>
    <property type="molecule type" value="Genomic_DNA"/>
</dbReference>
<evidence type="ECO:0000256" key="3">
    <source>
        <dbReference type="ARBA" id="ARBA00022475"/>
    </source>
</evidence>
<accession>A0AAU9DNZ9</accession>